<dbReference type="RefSeq" id="WP_344817967.1">
    <property type="nucleotide sequence ID" value="NZ_BAABCP010000001.1"/>
</dbReference>
<sequence>MSDERSAAERDARIARIADAMIPAADGALAASQAGVPGVFLDRAIGLRPDLAPVLEAAAEAVADGTPAGTVLADWERTAPARFDRLYLLIRGAYFLNPAVTAQLGYDGATPHPLSAQVAPDYADLLDAVISAGPRYRPIGAASSSVADSGQDEPSRGRTTR</sequence>
<evidence type="ECO:0000256" key="1">
    <source>
        <dbReference type="SAM" id="MobiDB-lite"/>
    </source>
</evidence>
<keyword evidence="3" id="KW-1185">Reference proteome</keyword>
<accession>A0ABP7MSY6</accession>
<dbReference type="Proteomes" id="UP001501591">
    <property type="component" value="Unassembled WGS sequence"/>
</dbReference>
<gene>
    <name evidence="2" type="ORF">GCM10022383_05510</name>
</gene>
<name>A0ABP7MSY6_9MICO</name>
<feature type="region of interest" description="Disordered" evidence="1">
    <location>
        <begin position="139"/>
        <end position="161"/>
    </location>
</feature>
<evidence type="ECO:0000313" key="2">
    <source>
        <dbReference type="EMBL" id="GAA3929682.1"/>
    </source>
</evidence>
<dbReference type="EMBL" id="BAABCP010000001">
    <property type="protein sequence ID" value="GAA3929682.1"/>
    <property type="molecule type" value="Genomic_DNA"/>
</dbReference>
<reference evidence="3" key="1">
    <citation type="journal article" date="2019" name="Int. J. Syst. Evol. Microbiol.">
        <title>The Global Catalogue of Microorganisms (GCM) 10K type strain sequencing project: providing services to taxonomists for standard genome sequencing and annotation.</title>
        <authorList>
            <consortium name="The Broad Institute Genomics Platform"/>
            <consortium name="The Broad Institute Genome Sequencing Center for Infectious Disease"/>
            <person name="Wu L."/>
            <person name="Ma J."/>
        </authorList>
    </citation>
    <scope>NUCLEOTIDE SEQUENCE [LARGE SCALE GENOMIC DNA]</scope>
    <source>
        <strain evidence="3">JCM 17024</strain>
    </source>
</reference>
<evidence type="ECO:0008006" key="4">
    <source>
        <dbReference type="Google" id="ProtNLM"/>
    </source>
</evidence>
<protein>
    <recommendedName>
        <fullName evidence="4">Gluconate 2-dehydrogenase subunit 3 family protein</fullName>
    </recommendedName>
</protein>
<evidence type="ECO:0000313" key="3">
    <source>
        <dbReference type="Proteomes" id="UP001501591"/>
    </source>
</evidence>
<comment type="caution">
    <text evidence="2">The sequence shown here is derived from an EMBL/GenBank/DDBJ whole genome shotgun (WGS) entry which is preliminary data.</text>
</comment>
<proteinExistence type="predicted"/>
<organism evidence="2 3">
    <name type="scientific">Microbacterium soli</name>
    <dbReference type="NCBI Taxonomy" id="446075"/>
    <lineage>
        <taxon>Bacteria</taxon>
        <taxon>Bacillati</taxon>
        <taxon>Actinomycetota</taxon>
        <taxon>Actinomycetes</taxon>
        <taxon>Micrococcales</taxon>
        <taxon>Microbacteriaceae</taxon>
        <taxon>Microbacterium</taxon>
    </lineage>
</organism>